<sequence length="204" mass="24394">MSGSRNEETHDSVAHEQHPEKRRQDAIKKLEVDRLRSRPEEQFNDEVEEVEPWLKEIIGERPGNKSFAKKIVEYRWRKQKIWRDEFEAHGPRKWKHEDPPVGTYEKGERANSRPSCRFVHQISLEHERMLETMATPPDFKISPKDPSEDPEEGLKAYYQALGPEIKKKRSQLPPDIDTKAYWRVQRKRQNRGIWDDAWPMMRGR</sequence>
<accession>A0A9W8UZE0</accession>
<evidence type="ECO:0000313" key="2">
    <source>
        <dbReference type="EMBL" id="KAJ4183865.1"/>
    </source>
</evidence>
<organism evidence="2 3">
    <name type="scientific">Fusarium falciforme</name>
    <dbReference type="NCBI Taxonomy" id="195108"/>
    <lineage>
        <taxon>Eukaryota</taxon>
        <taxon>Fungi</taxon>
        <taxon>Dikarya</taxon>
        <taxon>Ascomycota</taxon>
        <taxon>Pezizomycotina</taxon>
        <taxon>Sordariomycetes</taxon>
        <taxon>Hypocreomycetidae</taxon>
        <taxon>Hypocreales</taxon>
        <taxon>Nectriaceae</taxon>
        <taxon>Fusarium</taxon>
        <taxon>Fusarium solani species complex</taxon>
    </lineage>
</organism>
<dbReference type="EMBL" id="JAOQAV010000028">
    <property type="protein sequence ID" value="KAJ4183865.1"/>
    <property type="molecule type" value="Genomic_DNA"/>
</dbReference>
<feature type="compositionally biased region" description="Basic and acidic residues" evidence="1">
    <location>
        <begin position="91"/>
        <end position="111"/>
    </location>
</feature>
<protein>
    <submittedName>
        <fullName evidence="2">Uncharacterized protein</fullName>
    </submittedName>
</protein>
<dbReference type="Proteomes" id="UP001152087">
    <property type="component" value="Unassembled WGS sequence"/>
</dbReference>
<gene>
    <name evidence="2" type="ORF">NW755_009404</name>
</gene>
<reference evidence="2" key="1">
    <citation type="submission" date="2022-09" db="EMBL/GenBank/DDBJ databases">
        <title>Fusarium specimens isolated from Avocado Roots.</title>
        <authorList>
            <person name="Stajich J."/>
            <person name="Roper C."/>
            <person name="Heimlech-Rivalta G."/>
        </authorList>
    </citation>
    <scope>NUCLEOTIDE SEQUENCE</scope>
    <source>
        <strain evidence="2">A02</strain>
    </source>
</reference>
<comment type="caution">
    <text evidence="2">The sequence shown here is derived from an EMBL/GenBank/DDBJ whole genome shotgun (WGS) entry which is preliminary data.</text>
</comment>
<proteinExistence type="predicted"/>
<evidence type="ECO:0000256" key="1">
    <source>
        <dbReference type="SAM" id="MobiDB-lite"/>
    </source>
</evidence>
<feature type="region of interest" description="Disordered" evidence="1">
    <location>
        <begin position="134"/>
        <end position="156"/>
    </location>
</feature>
<dbReference type="AlphaFoldDB" id="A0A9W8UZE0"/>
<feature type="region of interest" description="Disordered" evidence="1">
    <location>
        <begin position="1"/>
        <end position="28"/>
    </location>
</feature>
<feature type="region of interest" description="Disordered" evidence="1">
    <location>
        <begin position="91"/>
        <end position="112"/>
    </location>
</feature>
<keyword evidence="3" id="KW-1185">Reference proteome</keyword>
<evidence type="ECO:0000313" key="3">
    <source>
        <dbReference type="Proteomes" id="UP001152087"/>
    </source>
</evidence>
<name>A0A9W8UZE0_9HYPO</name>